<gene>
    <name evidence="9" type="ORF">GRF29_28g1192220</name>
</gene>
<evidence type="ECO:0000256" key="4">
    <source>
        <dbReference type="ARBA" id="ARBA00022692"/>
    </source>
</evidence>
<evidence type="ECO:0000256" key="8">
    <source>
        <dbReference type="SAM" id="Phobius"/>
    </source>
</evidence>
<evidence type="ECO:0008006" key="11">
    <source>
        <dbReference type="Google" id="ProtNLM"/>
    </source>
</evidence>
<dbReference type="GO" id="GO:0006506">
    <property type="term" value="P:GPI anchor biosynthetic process"/>
    <property type="evidence" value="ECO:0007669"/>
    <property type="project" value="UniProtKB-KW"/>
</dbReference>
<reference evidence="9 10" key="1">
    <citation type="submission" date="2021-02" db="EMBL/GenBank/DDBJ databases">
        <title>Genome assembly of Pseudopithomyces chartarum.</title>
        <authorList>
            <person name="Jauregui R."/>
            <person name="Singh J."/>
            <person name="Voisey C."/>
        </authorList>
    </citation>
    <scope>NUCLEOTIDE SEQUENCE [LARGE SCALE GENOMIC DNA]</scope>
    <source>
        <strain evidence="9 10">AGR01</strain>
    </source>
</reference>
<keyword evidence="6 8" id="KW-1133">Transmembrane helix</keyword>
<proteinExistence type="predicted"/>
<accession>A0AAN6RJB2</accession>
<evidence type="ECO:0000256" key="5">
    <source>
        <dbReference type="ARBA" id="ARBA00022824"/>
    </source>
</evidence>
<keyword evidence="10" id="KW-1185">Reference proteome</keyword>
<comment type="caution">
    <text evidence="9">The sequence shown here is derived from an EMBL/GenBank/DDBJ whole genome shotgun (WGS) entry which is preliminary data.</text>
</comment>
<evidence type="ECO:0000313" key="10">
    <source>
        <dbReference type="Proteomes" id="UP001280581"/>
    </source>
</evidence>
<dbReference type="GO" id="GO:0005789">
    <property type="term" value="C:endoplasmic reticulum membrane"/>
    <property type="evidence" value="ECO:0007669"/>
    <property type="project" value="UniProtKB-SubCell"/>
</dbReference>
<dbReference type="AlphaFoldDB" id="A0AAN6RJB2"/>
<organism evidence="9 10">
    <name type="scientific">Pseudopithomyces chartarum</name>
    <dbReference type="NCBI Taxonomy" id="1892770"/>
    <lineage>
        <taxon>Eukaryota</taxon>
        <taxon>Fungi</taxon>
        <taxon>Dikarya</taxon>
        <taxon>Ascomycota</taxon>
        <taxon>Pezizomycotina</taxon>
        <taxon>Dothideomycetes</taxon>
        <taxon>Pleosporomycetidae</taxon>
        <taxon>Pleosporales</taxon>
        <taxon>Massarineae</taxon>
        <taxon>Didymosphaeriaceae</taxon>
        <taxon>Pseudopithomyces</taxon>
    </lineage>
</organism>
<evidence type="ECO:0000256" key="7">
    <source>
        <dbReference type="ARBA" id="ARBA00023136"/>
    </source>
</evidence>
<evidence type="ECO:0000256" key="2">
    <source>
        <dbReference type="ARBA" id="ARBA00004687"/>
    </source>
</evidence>
<evidence type="ECO:0000256" key="1">
    <source>
        <dbReference type="ARBA" id="ARBA00004477"/>
    </source>
</evidence>
<dbReference type="InterPro" id="IPR009580">
    <property type="entry name" value="GPI_biosynthesis_protein_Pig-F"/>
</dbReference>
<feature type="transmembrane region" description="Helical" evidence="8">
    <location>
        <begin position="187"/>
        <end position="207"/>
    </location>
</feature>
<feature type="transmembrane region" description="Helical" evidence="8">
    <location>
        <begin position="149"/>
        <end position="167"/>
    </location>
</feature>
<dbReference type="Pfam" id="PF06699">
    <property type="entry name" value="PIG-F"/>
    <property type="match status" value="1"/>
</dbReference>
<keyword evidence="3" id="KW-0337">GPI-anchor biosynthesis</keyword>
<comment type="subcellular location">
    <subcellularLocation>
        <location evidence="1">Endoplasmic reticulum membrane</location>
        <topology evidence="1">Multi-pass membrane protein</topology>
    </subcellularLocation>
</comment>
<evidence type="ECO:0000256" key="6">
    <source>
        <dbReference type="ARBA" id="ARBA00022989"/>
    </source>
</evidence>
<protein>
    <recommendedName>
        <fullName evidence="11">Glycosylphosphatidylinositol anchor biosynthesis protein 11</fullName>
    </recommendedName>
</protein>
<keyword evidence="7 8" id="KW-0472">Membrane</keyword>
<name>A0AAN6RJB2_9PLEO</name>
<evidence type="ECO:0000256" key="3">
    <source>
        <dbReference type="ARBA" id="ARBA00022502"/>
    </source>
</evidence>
<evidence type="ECO:0000313" key="9">
    <source>
        <dbReference type="EMBL" id="KAK3213832.1"/>
    </source>
</evidence>
<keyword evidence="4 8" id="KW-0812">Transmembrane</keyword>
<feature type="transmembrane region" description="Helical" evidence="8">
    <location>
        <begin position="112"/>
        <end position="137"/>
    </location>
</feature>
<keyword evidence="5" id="KW-0256">Endoplasmic reticulum</keyword>
<dbReference type="Proteomes" id="UP001280581">
    <property type="component" value="Unassembled WGS sequence"/>
</dbReference>
<dbReference type="EMBL" id="WVTA01000004">
    <property type="protein sequence ID" value="KAK3213832.1"/>
    <property type="molecule type" value="Genomic_DNA"/>
</dbReference>
<comment type="pathway">
    <text evidence="2">Glycolipid biosynthesis; glycosylphosphatidylinositol-anchor biosynthesis.</text>
</comment>
<sequence length="247" mass="26266">MTTVISSSTKPRPLAHPVDILNSDTARLYTHVHPALVLSLYAFQFKSIVADPVPALITTLIPLSILQIAYVAICLPPTGGTASAPISSDKRKLGEKKKAEKGKLEKEVGGKIIPAFLSLTVALVVAAPLLTATLVLFGAPLTTHHTHTLLAGAHISFLATLPLVYVHGVDGSTWKDIIALLRPVDEINGAMIGTVVGAWLGAIPIPLDWDREWQKWPVTIVTGAYAGYAFGKLIGGTVAKGKKIMFE</sequence>